<protein>
    <recommendedName>
        <fullName evidence="8">Peptidase A1 domain-containing protein</fullName>
    </recommendedName>
</protein>
<proteinExistence type="inferred from homology"/>
<dbReference type="Gramene" id="LPERR04G05200.1">
    <property type="protein sequence ID" value="LPERR04G05200.1"/>
    <property type="gene ID" value="LPERR04G05200"/>
</dbReference>
<dbReference type="AlphaFoldDB" id="A0A0D9W3I3"/>
<reference evidence="10" key="2">
    <citation type="submission" date="2013-12" db="EMBL/GenBank/DDBJ databases">
        <authorList>
            <person name="Yu Y."/>
            <person name="Lee S."/>
            <person name="de Baynast K."/>
            <person name="Wissotski M."/>
            <person name="Liu L."/>
            <person name="Talag J."/>
            <person name="Goicoechea J."/>
            <person name="Angelova A."/>
            <person name="Jetty R."/>
            <person name="Kudrna D."/>
            <person name="Golser W."/>
            <person name="Rivera L."/>
            <person name="Zhang J."/>
            <person name="Wing R."/>
        </authorList>
    </citation>
    <scope>NUCLEOTIDE SEQUENCE</scope>
</reference>
<evidence type="ECO:0000256" key="6">
    <source>
        <dbReference type="PIRSR" id="PIRSR601461-1"/>
    </source>
</evidence>
<keyword evidence="10" id="KW-1185">Reference proteome</keyword>
<dbReference type="GO" id="GO:0004190">
    <property type="term" value="F:aspartic-type endopeptidase activity"/>
    <property type="evidence" value="ECO:0007669"/>
    <property type="project" value="UniProtKB-KW"/>
</dbReference>
<keyword evidence="2" id="KW-0645">Protease</keyword>
<dbReference type="InterPro" id="IPR032799">
    <property type="entry name" value="TAXi_C"/>
</dbReference>
<name>A0A0D9W3I3_9ORYZ</name>
<accession>A0A0D9W3I3</accession>
<evidence type="ECO:0000313" key="9">
    <source>
        <dbReference type="EnsemblPlants" id="LPERR04G05200.1"/>
    </source>
</evidence>
<dbReference type="CDD" id="cd05476">
    <property type="entry name" value="pepsin_A_like_plant"/>
    <property type="match status" value="1"/>
</dbReference>
<dbReference type="Gene3D" id="2.40.70.10">
    <property type="entry name" value="Acid Proteases"/>
    <property type="match status" value="3"/>
</dbReference>
<evidence type="ECO:0000256" key="2">
    <source>
        <dbReference type="ARBA" id="ARBA00022670"/>
    </source>
</evidence>
<dbReference type="InterPro" id="IPR032861">
    <property type="entry name" value="TAXi_N"/>
</dbReference>
<keyword evidence="4" id="KW-0378">Hydrolase</keyword>
<feature type="chain" id="PRO_5002348670" description="Peptidase A1 domain-containing protein" evidence="7">
    <location>
        <begin position="25"/>
        <end position="413"/>
    </location>
</feature>
<feature type="active site" evidence="6">
    <location>
        <position position="313"/>
    </location>
</feature>
<evidence type="ECO:0000256" key="3">
    <source>
        <dbReference type="ARBA" id="ARBA00022750"/>
    </source>
</evidence>
<dbReference type="PRINTS" id="PR00792">
    <property type="entry name" value="PEPSIN"/>
</dbReference>
<evidence type="ECO:0000256" key="1">
    <source>
        <dbReference type="ARBA" id="ARBA00007447"/>
    </source>
</evidence>
<dbReference type="EnsemblPlants" id="LPERR04G05200.1">
    <property type="protein sequence ID" value="LPERR04G05200.1"/>
    <property type="gene ID" value="LPERR04G05200"/>
</dbReference>
<reference evidence="9" key="3">
    <citation type="submission" date="2015-04" db="UniProtKB">
        <authorList>
            <consortium name="EnsemblPlants"/>
        </authorList>
    </citation>
    <scope>IDENTIFICATION</scope>
</reference>
<evidence type="ECO:0000313" key="10">
    <source>
        <dbReference type="Proteomes" id="UP000032180"/>
    </source>
</evidence>
<evidence type="ECO:0000256" key="4">
    <source>
        <dbReference type="ARBA" id="ARBA00022801"/>
    </source>
</evidence>
<dbReference type="eggNOG" id="KOG1339">
    <property type="taxonomic scope" value="Eukaryota"/>
</dbReference>
<dbReference type="InterPro" id="IPR034161">
    <property type="entry name" value="Pepsin-like_plant"/>
</dbReference>
<keyword evidence="3" id="KW-0064">Aspartyl protease</keyword>
<reference evidence="9 10" key="1">
    <citation type="submission" date="2012-08" db="EMBL/GenBank/DDBJ databases">
        <title>Oryza genome evolution.</title>
        <authorList>
            <person name="Wing R.A."/>
        </authorList>
    </citation>
    <scope>NUCLEOTIDE SEQUENCE</scope>
</reference>
<dbReference type="HOGENOM" id="CLU_005738_7_0_1"/>
<organism evidence="9 10">
    <name type="scientific">Leersia perrieri</name>
    <dbReference type="NCBI Taxonomy" id="77586"/>
    <lineage>
        <taxon>Eukaryota</taxon>
        <taxon>Viridiplantae</taxon>
        <taxon>Streptophyta</taxon>
        <taxon>Embryophyta</taxon>
        <taxon>Tracheophyta</taxon>
        <taxon>Spermatophyta</taxon>
        <taxon>Magnoliopsida</taxon>
        <taxon>Liliopsida</taxon>
        <taxon>Poales</taxon>
        <taxon>Poaceae</taxon>
        <taxon>BOP clade</taxon>
        <taxon>Oryzoideae</taxon>
        <taxon>Oryzeae</taxon>
        <taxon>Oryzinae</taxon>
        <taxon>Leersia</taxon>
    </lineage>
</organism>
<evidence type="ECO:0000256" key="7">
    <source>
        <dbReference type="SAM" id="SignalP"/>
    </source>
</evidence>
<dbReference type="GO" id="GO:0006508">
    <property type="term" value="P:proteolysis"/>
    <property type="evidence" value="ECO:0007669"/>
    <property type="project" value="UniProtKB-KW"/>
</dbReference>
<dbReference type="Pfam" id="PF14541">
    <property type="entry name" value="TAXi_C"/>
    <property type="match status" value="2"/>
</dbReference>
<evidence type="ECO:0000259" key="8">
    <source>
        <dbReference type="PROSITE" id="PS51767"/>
    </source>
</evidence>
<keyword evidence="5" id="KW-0325">Glycoprotein</keyword>
<dbReference type="Pfam" id="PF14543">
    <property type="entry name" value="TAXi_N"/>
    <property type="match status" value="1"/>
</dbReference>
<evidence type="ECO:0000256" key="5">
    <source>
        <dbReference type="ARBA" id="ARBA00023180"/>
    </source>
</evidence>
<dbReference type="InterPro" id="IPR001461">
    <property type="entry name" value="Aspartic_peptidase_A1"/>
</dbReference>
<dbReference type="SUPFAM" id="SSF50630">
    <property type="entry name" value="Acid proteases"/>
    <property type="match status" value="1"/>
</dbReference>
<dbReference type="STRING" id="77586.A0A0D9W3I3"/>
<dbReference type="PANTHER" id="PTHR13683:SF768">
    <property type="entry name" value="EUKARYOTIC ASPARTYL PROTEASE FAMILY PROTEIN"/>
    <property type="match status" value="1"/>
</dbReference>
<comment type="similarity">
    <text evidence="1">Belongs to the peptidase A1 family.</text>
</comment>
<keyword evidence="7" id="KW-0732">Signal</keyword>
<feature type="domain" description="Peptidase A1" evidence="8">
    <location>
        <begin position="77"/>
        <end position="413"/>
    </location>
</feature>
<feature type="active site" evidence="6">
    <location>
        <position position="95"/>
    </location>
</feature>
<sequence>MELQFLAAFLSALLTSSSIHSTMAIGVLKVHRKFPVMGSGYKRSNIVALRTYDRNRHRRRLEAVDLPLGSPLGDGLYYTKIGIGTPAKQYYVQVDTGSDAFWVSCISCKGCPHKSDILSKLSFYDPRSSVSSKLVKCDDMFCSSSEYWSIQSKCNRSLLCPYFLSYADRSTTVGVFVNDLVHYHQLSGNGQTQTTNASVIFGCGLQQSGNFNSSYGALDGIIGFGDSNNTVLSQLAAAGKTKKIFSHCLDTINGGGMFAIGEVMEPKVKTTPIVANNWIYYNVNLKSIDVGGTALQLPITILETTNTTGTIIDSGSSLVYLPDIVYKELIVDSRFPKVSFQFENDLPLDVYPHDYLLEYEGKLYCVGFQDATNKQGGGLSLNIAISNKLVVYDIENKVIGWTEYTCKYQLIQL</sequence>
<dbReference type="InterPro" id="IPR033121">
    <property type="entry name" value="PEPTIDASE_A1"/>
</dbReference>
<feature type="signal peptide" evidence="7">
    <location>
        <begin position="1"/>
        <end position="24"/>
    </location>
</feature>
<dbReference type="Proteomes" id="UP000032180">
    <property type="component" value="Chromosome 4"/>
</dbReference>
<dbReference type="InterPro" id="IPR021109">
    <property type="entry name" value="Peptidase_aspartic_dom_sf"/>
</dbReference>
<dbReference type="PROSITE" id="PS51767">
    <property type="entry name" value="PEPTIDASE_A1"/>
    <property type="match status" value="1"/>
</dbReference>
<dbReference type="PANTHER" id="PTHR13683">
    <property type="entry name" value="ASPARTYL PROTEASES"/>
    <property type="match status" value="1"/>
</dbReference>